<proteinExistence type="predicted"/>
<comment type="caution">
    <text evidence="1">The sequence shown here is derived from an EMBL/GenBank/DDBJ whole genome shotgun (WGS) entry which is preliminary data.</text>
</comment>
<dbReference type="InterPro" id="IPR027266">
    <property type="entry name" value="TrmE/GcvT-like"/>
</dbReference>
<protein>
    <submittedName>
        <fullName evidence="1">Sarcosine oxidase subunit gamma</fullName>
    </submittedName>
</protein>
<name>A0ABT2Z5C4_9RHOB</name>
<dbReference type="EMBL" id="JAOWLA010000018">
    <property type="protein sequence ID" value="MCV2866352.1"/>
    <property type="molecule type" value="Genomic_DNA"/>
</dbReference>
<accession>A0ABT2Z5C4</accession>
<organism evidence="1 2">
    <name type="scientific">Albidovulum sediminicola</name>
    <dbReference type="NCBI Taxonomy" id="2984331"/>
    <lineage>
        <taxon>Bacteria</taxon>
        <taxon>Pseudomonadati</taxon>
        <taxon>Pseudomonadota</taxon>
        <taxon>Alphaproteobacteria</taxon>
        <taxon>Rhodobacterales</taxon>
        <taxon>Paracoccaceae</taxon>
        <taxon>Albidovulum</taxon>
    </lineage>
</organism>
<dbReference type="SUPFAM" id="SSF103025">
    <property type="entry name" value="Folate-binding domain"/>
    <property type="match status" value="1"/>
</dbReference>
<sequence length="162" mass="17815">MKIHRQEISALFDLKGDPDALRQWAGRILPAFPDAPNRKSVSDRDSLYHIGRNHWILRAEIEREEPLSAALKPDAAPADISIVRISDTLTFFDVTGPDAAQIMAIACPLDLHPATFGDTAVTFTEVFGLKALLCRVADGFEFAVEQSFGNMVSDYLARATAD</sequence>
<evidence type="ECO:0000313" key="2">
    <source>
        <dbReference type="Proteomes" id="UP001652503"/>
    </source>
</evidence>
<keyword evidence="2" id="KW-1185">Reference proteome</keyword>
<reference evidence="1 2" key="1">
    <citation type="submission" date="2022-10" db="EMBL/GenBank/DDBJ databases">
        <title>Defluviimonas sp. nov., isolated from ocean surface water.</title>
        <authorList>
            <person name="He W."/>
            <person name="Wang L."/>
            <person name="Zhang D.-F."/>
        </authorList>
    </citation>
    <scope>NUCLEOTIDE SEQUENCE [LARGE SCALE GENOMIC DNA]</scope>
    <source>
        <strain evidence="1 2">WL0075</strain>
    </source>
</reference>
<evidence type="ECO:0000313" key="1">
    <source>
        <dbReference type="EMBL" id="MCV2866352.1"/>
    </source>
</evidence>
<dbReference type="Gene3D" id="3.30.70.1520">
    <property type="entry name" value="Heterotetrameric sarcosine oxidase"/>
    <property type="match status" value="1"/>
</dbReference>
<dbReference type="RefSeq" id="WP_263722883.1">
    <property type="nucleotide sequence ID" value="NZ_JAOWLA010000018.1"/>
</dbReference>
<dbReference type="Proteomes" id="UP001652503">
    <property type="component" value="Unassembled WGS sequence"/>
</dbReference>
<gene>
    <name evidence="1" type="ORF">OE647_16665</name>
</gene>
<dbReference type="Gene3D" id="3.30.1360.120">
    <property type="entry name" value="Probable tRNA modification gtpase trme, domain 1"/>
    <property type="match status" value="1"/>
</dbReference>